<feature type="region of interest" description="Disordered" evidence="1">
    <location>
        <begin position="147"/>
        <end position="169"/>
    </location>
</feature>
<protein>
    <submittedName>
        <fullName evidence="2">Uncharacterized protein</fullName>
    </submittedName>
</protein>
<evidence type="ECO:0000313" key="2">
    <source>
        <dbReference type="EMBL" id="KEY69825.1"/>
    </source>
</evidence>
<dbReference type="AlphaFoldDB" id="A0A084AWZ6"/>
<sequence length="169" mass="19394">MDKPKIKPETNSEIKPVIKAWRPARGTRTMKRRIEIVKGVRVYEERDVGSETVRIQIHVGDRIRNLMLLSIVVCQTIHISEGCSDLVLWRALGMPSRPVSCKLLARYNIPRSISSYPRLLRWVHEMISCGLIKEIRKHQLVVLGGKHKNSRRQLPGKGLPRMSSQSVGW</sequence>
<organism evidence="2 3">
    <name type="scientific">Stachybotrys chartarum (strain CBS 109288 / IBT 7711)</name>
    <name type="common">Toxic black mold</name>
    <name type="synonym">Stilbospora chartarum</name>
    <dbReference type="NCBI Taxonomy" id="1280523"/>
    <lineage>
        <taxon>Eukaryota</taxon>
        <taxon>Fungi</taxon>
        <taxon>Dikarya</taxon>
        <taxon>Ascomycota</taxon>
        <taxon>Pezizomycotina</taxon>
        <taxon>Sordariomycetes</taxon>
        <taxon>Hypocreomycetidae</taxon>
        <taxon>Hypocreales</taxon>
        <taxon>Stachybotryaceae</taxon>
        <taxon>Stachybotrys</taxon>
    </lineage>
</organism>
<evidence type="ECO:0000256" key="1">
    <source>
        <dbReference type="SAM" id="MobiDB-lite"/>
    </source>
</evidence>
<keyword evidence="3" id="KW-1185">Reference proteome</keyword>
<accession>A0A084AWZ6</accession>
<proteinExistence type="predicted"/>
<dbReference type="EMBL" id="KL648512">
    <property type="protein sequence ID" value="KEY69825.1"/>
    <property type="molecule type" value="Genomic_DNA"/>
</dbReference>
<dbReference type="Proteomes" id="UP000028045">
    <property type="component" value="Unassembled WGS sequence"/>
</dbReference>
<gene>
    <name evidence="2" type="ORF">S7711_11288</name>
</gene>
<dbReference type="HOGENOM" id="CLU_1661949_0_0_1"/>
<name>A0A084AWZ6_STACB</name>
<evidence type="ECO:0000313" key="3">
    <source>
        <dbReference type="Proteomes" id="UP000028045"/>
    </source>
</evidence>
<reference evidence="2 3" key="1">
    <citation type="journal article" date="2014" name="BMC Genomics">
        <title>Comparative genome sequencing reveals chemotype-specific gene clusters in the toxigenic black mold Stachybotrys.</title>
        <authorList>
            <person name="Semeiks J."/>
            <person name="Borek D."/>
            <person name="Otwinowski Z."/>
            <person name="Grishin N.V."/>
        </authorList>
    </citation>
    <scope>NUCLEOTIDE SEQUENCE [LARGE SCALE GENOMIC DNA]</scope>
    <source>
        <strain evidence="3">CBS 109288 / IBT 7711</strain>
    </source>
</reference>